<dbReference type="RefSeq" id="WP_137004897.1">
    <property type="nucleotide sequence ID" value="NZ_CP039923.1"/>
</dbReference>
<sequence>MKANDNGYDYRELDRKRIWVICEECQLLRMFEGERVRDEFANTTDISPLAMISQNLVKCPKPMSGYYDRCRMTYYRTFDERVSEKAAEAGVRIADLRSWEVVVAGCGSCKHVTQLPRWRLLKMVDGQTTLDNLRPRLKCQKCGERGGSYITIANLPR</sequence>
<protein>
    <submittedName>
        <fullName evidence="1">Uncharacterized protein</fullName>
    </submittedName>
</protein>
<gene>
    <name evidence="1" type="ORF">CFBP7129_17510</name>
</gene>
<reference evidence="1 2" key="1">
    <citation type="submission" date="2019-04" db="EMBL/GenBank/DDBJ databases">
        <title>Complete genome sequence of Agrobacterium tumefaciens CFBP7129.</title>
        <authorList>
            <person name="Haryono M."/>
            <person name="Lin Y.-C."/>
            <person name="Lai E.-M."/>
            <person name="Kuo C.-H."/>
        </authorList>
    </citation>
    <scope>NUCLEOTIDE SEQUENCE [LARGE SCALE GENOMIC DNA]</scope>
    <source>
        <strain evidence="1 2">CFBP7129</strain>
    </source>
</reference>
<evidence type="ECO:0000313" key="1">
    <source>
        <dbReference type="EMBL" id="QCL96064.1"/>
    </source>
</evidence>
<organism evidence="1 2">
    <name type="scientific">Agrobacterium tumefaciens</name>
    <dbReference type="NCBI Taxonomy" id="358"/>
    <lineage>
        <taxon>Bacteria</taxon>
        <taxon>Pseudomonadati</taxon>
        <taxon>Pseudomonadota</taxon>
        <taxon>Alphaproteobacteria</taxon>
        <taxon>Hyphomicrobiales</taxon>
        <taxon>Rhizobiaceae</taxon>
        <taxon>Rhizobium/Agrobacterium group</taxon>
        <taxon>Agrobacterium</taxon>
        <taxon>Agrobacterium tumefaciens complex</taxon>
    </lineage>
</organism>
<dbReference type="Proteomes" id="UP000298649">
    <property type="component" value="Chromosome linear"/>
</dbReference>
<accession>A0A4D7YYG8</accession>
<proteinExistence type="predicted"/>
<dbReference type="AlphaFoldDB" id="A0A4D7YYG8"/>
<name>A0A4D7YYG8_AGRTU</name>
<dbReference type="EMBL" id="CP039923">
    <property type="protein sequence ID" value="QCL96064.1"/>
    <property type="molecule type" value="Genomic_DNA"/>
</dbReference>
<evidence type="ECO:0000313" key="2">
    <source>
        <dbReference type="Proteomes" id="UP000298649"/>
    </source>
</evidence>